<dbReference type="OrthoDB" id="2803893at2759"/>
<proteinExistence type="predicted"/>
<name>A0A8H6ZBZ2_9AGAR</name>
<feature type="transmembrane region" description="Helical" evidence="1">
    <location>
        <begin position="137"/>
        <end position="160"/>
    </location>
</feature>
<sequence length="330" mass="37174">MADSSASQVQQEAALQQFIQIASDAQIVNYTTVVGLVLLIHDIILTFPREVRDLLLFPDFPIPTHTWMEGRAQRTTEPFLQFCKAWFYSEEWVSDVLFIPVSGKPTISVLVSPTPTISILVFLALRTYALYRGQDAFYKWLIFGVLLSSNLTLFVSLSLATAEVRFSPLPAPGLTCSFTISGPPNTAGLVQFIASTYFDFVIFVLSTLRCWQYYKQGNRRLITILLKSCVLYFVFLFTTGLASLIMYKTLPDARAELKGVLINPMRTAAVIITSRMVLNIRSIVWSEDPITTESLASPFDKTTVGSTSLHWRVESGEEDSIEFDEHEEDY</sequence>
<organism evidence="2 3">
    <name type="scientific">Mycena sanguinolenta</name>
    <dbReference type="NCBI Taxonomy" id="230812"/>
    <lineage>
        <taxon>Eukaryota</taxon>
        <taxon>Fungi</taxon>
        <taxon>Dikarya</taxon>
        <taxon>Basidiomycota</taxon>
        <taxon>Agaricomycotina</taxon>
        <taxon>Agaricomycetes</taxon>
        <taxon>Agaricomycetidae</taxon>
        <taxon>Agaricales</taxon>
        <taxon>Marasmiineae</taxon>
        <taxon>Mycenaceae</taxon>
        <taxon>Mycena</taxon>
    </lineage>
</organism>
<accession>A0A8H6ZBZ2</accession>
<feature type="transmembrane region" description="Helical" evidence="1">
    <location>
        <begin position="189"/>
        <end position="208"/>
    </location>
</feature>
<feature type="transmembrane region" description="Helical" evidence="1">
    <location>
        <begin position="27"/>
        <end position="47"/>
    </location>
</feature>
<keyword evidence="1" id="KW-0812">Transmembrane</keyword>
<keyword evidence="1" id="KW-1133">Transmembrane helix</keyword>
<protein>
    <submittedName>
        <fullName evidence="2">Uncharacterized protein</fullName>
    </submittedName>
</protein>
<feature type="transmembrane region" description="Helical" evidence="1">
    <location>
        <begin position="107"/>
        <end position="125"/>
    </location>
</feature>
<dbReference type="EMBL" id="JACAZH010000002">
    <property type="protein sequence ID" value="KAF7374699.1"/>
    <property type="molecule type" value="Genomic_DNA"/>
</dbReference>
<gene>
    <name evidence="2" type="ORF">MSAN_00354900</name>
</gene>
<evidence type="ECO:0000313" key="3">
    <source>
        <dbReference type="Proteomes" id="UP000623467"/>
    </source>
</evidence>
<keyword evidence="1" id="KW-0472">Membrane</keyword>
<keyword evidence="3" id="KW-1185">Reference proteome</keyword>
<feature type="transmembrane region" description="Helical" evidence="1">
    <location>
        <begin position="229"/>
        <end position="247"/>
    </location>
</feature>
<reference evidence="2" key="1">
    <citation type="submission" date="2020-05" db="EMBL/GenBank/DDBJ databases">
        <title>Mycena genomes resolve the evolution of fungal bioluminescence.</title>
        <authorList>
            <person name="Tsai I.J."/>
        </authorList>
    </citation>
    <scope>NUCLEOTIDE SEQUENCE</scope>
    <source>
        <strain evidence="2">160909Yilan</strain>
    </source>
</reference>
<dbReference type="Proteomes" id="UP000623467">
    <property type="component" value="Unassembled WGS sequence"/>
</dbReference>
<comment type="caution">
    <text evidence="2">The sequence shown here is derived from an EMBL/GenBank/DDBJ whole genome shotgun (WGS) entry which is preliminary data.</text>
</comment>
<dbReference type="AlphaFoldDB" id="A0A8H6ZBZ2"/>
<evidence type="ECO:0000256" key="1">
    <source>
        <dbReference type="SAM" id="Phobius"/>
    </source>
</evidence>
<evidence type="ECO:0000313" key="2">
    <source>
        <dbReference type="EMBL" id="KAF7374699.1"/>
    </source>
</evidence>